<accession>A0A0E9T9Q3</accession>
<reference evidence="1" key="2">
    <citation type="journal article" date="2015" name="Fish Shellfish Immunol.">
        <title>Early steps in the European eel (Anguilla anguilla)-Vibrio vulnificus interaction in the gills: Role of the RtxA13 toxin.</title>
        <authorList>
            <person name="Callol A."/>
            <person name="Pajuelo D."/>
            <person name="Ebbesson L."/>
            <person name="Teles M."/>
            <person name="MacKenzie S."/>
            <person name="Amaro C."/>
        </authorList>
    </citation>
    <scope>NUCLEOTIDE SEQUENCE</scope>
</reference>
<dbReference type="EMBL" id="GBXM01058183">
    <property type="protein sequence ID" value="JAH50394.1"/>
    <property type="molecule type" value="Transcribed_RNA"/>
</dbReference>
<organism evidence="1">
    <name type="scientific">Anguilla anguilla</name>
    <name type="common">European freshwater eel</name>
    <name type="synonym">Muraena anguilla</name>
    <dbReference type="NCBI Taxonomy" id="7936"/>
    <lineage>
        <taxon>Eukaryota</taxon>
        <taxon>Metazoa</taxon>
        <taxon>Chordata</taxon>
        <taxon>Craniata</taxon>
        <taxon>Vertebrata</taxon>
        <taxon>Euteleostomi</taxon>
        <taxon>Actinopterygii</taxon>
        <taxon>Neopterygii</taxon>
        <taxon>Teleostei</taxon>
        <taxon>Anguilliformes</taxon>
        <taxon>Anguillidae</taxon>
        <taxon>Anguilla</taxon>
    </lineage>
</organism>
<sequence length="23" mass="2959">MLVQYLFKHSRKLRRFYCAQLQE</sequence>
<evidence type="ECO:0000313" key="1">
    <source>
        <dbReference type="EMBL" id="JAH50394.1"/>
    </source>
</evidence>
<proteinExistence type="predicted"/>
<protein>
    <submittedName>
        <fullName evidence="1">Uncharacterized protein</fullName>
    </submittedName>
</protein>
<name>A0A0E9T9Q3_ANGAN</name>
<dbReference type="AlphaFoldDB" id="A0A0E9T9Q3"/>
<reference evidence="1" key="1">
    <citation type="submission" date="2014-11" db="EMBL/GenBank/DDBJ databases">
        <authorList>
            <person name="Amaro Gonzalez C."/>
        </authorList>
    </citation>
    <scope>NUCLEOTIDE SEQUENCE</scope>
</reference>